<dbReference type="EMBL" id="JACTVJ010000010">
    <property type="protein sequence ID" value="MBC9714979.1"/>
    <property type="molecule type" value="Genomic_DNA"/>
</dbReference>
<evidence type="ECO:0000313" key="4">
    <source>
        <dbReference type="Proteomes" id="UP000642284"/>
    </source>
</evidence>
<feature type="compositionally biased region" description="Pro residues" evidence="1">
    <location>
        <begin position="264"/>
        <end position="273"/>
    </location>
</feature>
<protein>
    <recommendedName>
        <fullName evidence="5">Integral membrane protein</fullName>
    </recommendedName>
</protein>
<evidence type="ECO:0000256" key="1">
    <source>
        <dbReference type="SAM" id="MobiDB-lite"/>
    </source>
</evidence>
<gene>
    <name evidence="3" type="ORF">H9Y04_20730</name>
</gene>
<proteinExistence type="predicted"/>
<dbReference type="Proteomes" id="UP000642284">
    <property type="component" value="Unassembled WGS sequence"/>
</dbReference>
<keyword evidence="2" id="KW-1133">Transmembrane helix</keyword>
<name>A0ABR7SI99_9ACTN</name>
<dbReference type="RefSeq" id="WP_187815430.1">
    <property type="nucleotide sequence ID" value="NZ_JACTVJ010000010.1"/>
</dbReference>
<evidence type="ECO:0008006" key="5">
    <source>
        <dbReference type="Google" id="ProtNLM"/>
    </source>
</evidence>
<keyword evidence="2" id="KW-0812">Transmembrane</keyword>
<reference evidence="3 4" key="1">
    <citation type="submission" date="2020-08" db="EMBL/GenBank/DDBJ databases">
        <title>Genemic of Streptomyces polyaspartic.</title>
        <authorList>
            <person name="Liu W."/>
        </authorList>
    </citation>
    <scope>NUCLEOTIDE SEQUENCE [LARGE SCALE GENOMIC DNA]</scope>
    <source>
        <strain evidence="3 4">TRM66268-LWL</strain>
    </source>
</reference>
<evidence type="ECO:0000313" key="3">
    <source>
        <dbReference type="EMBL" id="MBC9714979.1"/>
    </source>
</evidence>
<sequence length="289" mass="31561">MSSSSKVRTMLNAMAYGQPVEVTNYWGSVKKLSRLAAVAERFGYQYADVVFTMQGLKMLLVPDPDPGAQQRAQQAWAQHAPAAGAPLPQLPGEVPELLRTRIRFDMYAGHNEKRRLAAVPIAFAVVALQMARMPDAAVYWGALIGVALVVAGGSYLLRRKWRRECGERLRALGYVPITEPTGRERLVPPGSPYAQPQQQMYGQQPYGQPQPYGAPQGQGPAQPYGAPQPQPYGAPQPSGAGYGQQPQPYGQQPQQPNPYGQQPYAPPQQPAAPYPQQSPYGQPPHQPPQ</sequence>
<comment type="caution">
    <text evidence="3">The sequence shown here is derived from an EMBL/GenBank/DDBJ whole genome shotgun (WGS) entry which is preliminary data.</text>
</comment>
<organism evidence="3 4">
    <name type="scientific">Streptomyces polyasparticus</name>
    <dbReference type="NCBI Taxonomy" id="2767826"/>
    <lineage>
        <taxon>Bacteria</taxon>
        <taxon>Bacillati</taxon>
        <taxon>Actinomycetota</taxon>
        <taxon>Actinomycetes</taxon>
        <taxon>Kitasatosporales</taxon>
        <taxon>Streptomycetaceae</taxon>
        <taxon>Streptomyces</taxon>
    </lineage>
</organism>
<keyword evidence="2" id="KW-0472">Membrane</keyword>
<feature type="compositionally biased region" description="Low complexity" evidence="1">
    <location>
        <begin position="192"/>
        <end position="225"/>
    </location>
</feature>
<accession>A0ABR7SI99</accession>
<feature type="region of interest" description="Disordered" evidence="1">
    <location>
        <begin position="180"/>
        <end position="289"/>
    </location>
</feature>
<feature type="compositionally biased region" description="Low complexity" evidence="1">
    <location>
        <begin position="235"/>
        <end position="263"/>
    </location>
</feature>
<keyword evidence="4" id="KW-1185">Reference proteome</keyword>
<feature type="transmembrane region" description="Helical" evidence="2">
    <location>
        <begin position="115"/>
        <end position="131"/>
    </location>
</feature>
<feature type="transmembrane region" description="Helical" evidence="2">
    <location>
        <begin position="137"/>
        <end position="157"/>
    </location>
</feature>
<evidence type="ECO:0000256" key="2">
    <source>
        <dbReference type="SAM" id="Phobius"/>
    </source>
</evidence>